<reference evidence="4" key="1">
    <citation type="journal article" date="2019" name="Int. J. Syst. Evol. Microbiol.">
        <title>The Global Catalogue of Microorganisms (GCM) 10K type strain sequencing project: providing services to taxonomists for standard genome sequencing and annotation.</title>
        <authorList>
            <consortium name="The Broad Institute Genomics Platform"/>
            <consortium name="The Broad Institute Genome Sequencing Center for Infectious Disease"/>
            <person name="Wu L."/>
            <person name="Ma J."/>
        </authorList>
    </citation>
    <scope>NUCLEOTIDE SEQUENCE [LARGE SCALE GENOMIC DNA]</scope>
    <source>
        <strain evidence="4">JCM 4737</strain>
    </source>
</reference>
<accession>A0ABQ3EBH6</accession>
<dbReference type="EMBL" id="BMVO01000039">
    <property type="protein sequence ID" value="GHB31121.1"/>
    <property type="molecule type" value="Genomic_DNA"/>
</dbReference>
<sequence length="231" mass="23211">MSASSAGTPATKSARRARRRRTAAGPAAPAAAPLAKGTARATIQAVTGRLGRAQITAGITSAATALVPQDSKGRRWLAYNGSAALTGHGALWLTTGNPMGAEPLMAAAVHSVPNCGAFVITCAVAYGGWKVGGFLRGLPGLLGLAARPAAALGAAFWGQGTAPLITDVMAATEPWSSMLLPLIAAGALAGVCWWALESRTAAWRAPVRWVARIPLATLALGVGLYAPGGAL</sequence>
<feature type="transmembrane region" description="Helical" evidence="2">
    <location>
        <begin position="138"/>
        <end position="158"/>
    </location>
</feature>
<evidence type="ECO:0008006" key="5">
    <source>
        <dbReference type="Google" id="ProtNLM"/>
    </source>
</evidence>
<evidence type="ECO:0000256" key="1">
    <source>
        <dbReference type="SAM" id="MobiDB-lite"/>
    </source>
</evidence>
<proteinExistence type="predicted"/>
<feature type="compositionally biased region" description="Low complexity" evidence="1">
    <location>
        <begin position="23"/>
        <end position="35"/>
    </location>
</feature>
<keyword evidence="4" id="KW-1185">Reference proteome</keyword>
<evidence type="ECO:0000256" key="2">
    <source>
        <dbReference type="SAM" id="Phobius"/>
    </source>
</evidence>
<keyword evidence="2" id="KW-1133">Transmembrane helix</keyword>
<feature type="region of interest" description="Disordered" evidence="1">
    <location>
        <begin position="1"/>
        <end position="35"/>
    </location>
</feature>
<dbReference type="Proteomes" id="UP000599437">
    <property type="component" value="Unassembled WGS sequence"/>
</dbReference>
<feature type="compositionally biased region" description="Basic residues" evidence="1">
    <location>
        <begin position="13"/>
        <end position="22"/>
    </location>
</feature>
<evidence type="ECO:0000313" key="3">
    <source>
        <dbReference type="EMBL" id="GHB31121.1"/>
    </source>
</evidence>
<name>A0ABQ3EBH6_9ACTN</name>
<gene>
    <name evidence="3" type="ORF">GCM10010346_63120</name>
</gene>
<feature type="transmembrane region" description="Helical" evidence="2">
    <location>
        <begin position="178"/>
        <end position="197"/>
    </location>
</feature>
<keyword evidence="2" id="KW-0472">Membrane</keyword>
<organism evidence="3 4">
    <name type="scientific">Streptomyces chryseus</name>
    <dbReference type="NCBI Taxonomy" id="68186"/>
    <lineage>
        <taxon>Bacteria</taxon>
        <taxon>Bacillati</taxon>
        <taxon>Actinomycetota</taxon>
        <taxon>Actinomycetes</taxon>
        <taxon>Kitasatosporales</taxon>
        <taxon>Streptomycetaceae</taxon>
        <taxon>Streptomyces</taxon>
    </lineage>
</organism>
<feature type="transmembrane region" description="Helical" evidence="2">
    <location>
        <begin position="105"/>
        <end position="126"/>
    </location>
</feature>
<evidence type="ECO:0000313" key="4">
    <source>
        <dbReference type="Proteomes" id="UP000599437"/>
    </source>
</evidence>
<protein>
    <recommendedName>
        <fullName evidence="5">Integral membrane protein</fullName>
    </recommendedName>
</protein>
<keyword evidence="2" id="KW-0812">Transmembrane</keyword>
<feature type="transmembrane region" description="Helical" evidence="2">
    <location>
        <begin position="209"/>
        <end position="228"/>
    </location>
</feature>
<feature type="transmembrane region" description="Helical" evidence="2">
    <location>
        <begin position="76"/>
        <end position="93"/>
    </location>
</feature>
<comment type="caution">
    <text evidence="3">The sequence shown here is derived from an EMBL/GenBank/DDBJ whole genome shotgun (WGS) entry which is preliminary data.</text>
</comment>